<accession>A0A168C1W2</accession>
<name>A0A168C1W2_CORDF</name>
<organism evidence="1 2">
    <name type="scientific">Akanthomyces lecanii RCEF 1005</name>
    <dbReference type="NCBI Taxonomy" id="1081108"/>
    <lineage>
        <taxon>Eukaryota</taxon>
        <taxon>Fungi</taxon>
        <taxon>Dikarya</taxon>
        <taxon>Ascomycota</taxon>
        <taxon>Pezizomycotina</taxon>
        <taxon>Sordariomycetes</taxon>
        <taxon>Hypocreomycetidae</taxon>
        <taxon>Hypocreales</taxon>
        <taxon>Cordycipitaceae</taxon>
        <taxon>Akanthomyces</taxon>
        <taxon>Cordyceps confragosa</taxon>
    </lineage>
</organism>
<dbReference type="AlphaFoldDB" id="A0A168C1W2"/>
<sequence length="100" mass="10988">MPSLEIADTYTYLWWHPSHSRAAEYGVDSEKGIDTKTHRWGVKYVAGRSEKGGDAAAPTVEGQVGDWRSSLEVMSLFEVLAQQDGSISNSRTKEAGEISL</sequence>
<gene>
    <name evidence="1" type="ORF">LEL_09422</name>
</gene>
<dbReference type="EMBL" id="AZHF01000009">
    <property type="protein sequence ID" value="OAA70831.1"/>
    <property type="molecule type" value="Genomic_DNA"/>
</dbReference>
<evidence type="ECO:0000313" key="2">
    <source>
        <dbReference type="Proteomes" id="UP000076881"/>
    </source>
</evidence>
<dbReference type="STRING" id="1081108.A0A168C1W2"/>
<proteinExistence type="predicted"/>
<comment type="caution">
    <text evidence="1">The sequence shown here is derived from an EMBL/GenBank/DDBJ whole genome shotgun (WGS) entry which is preliminary data.</text>
</comment>
<protein>
    <submittedName>
        <fullName evidence="1">Uncharacterized protein</fullName>
    </submittedName>
</protein>
<dbReference type="OrthoDB" id="5985073at2759"/>
<dbReference type="Proteomes" id="UP000076881">
    <property type="component" value="Unassembled WGS sequence"/>
</dbReference>
<keyword evidence="2" id="KW-1185">Reference proteome</keyword>
<reference evidence="1 2" key="1">
    <citation type="journal article" date="2016" name="Genome Biol. Evol.">
        <title>Divergent and convergent evolution of fungal pathogenicity.</title>
        <authorList>
            <person name="Shang Y."/>
            <person name="Xiao G."/>
            <person name="Zheng P."/>
            <person name="Cen K."/>
            <person name="Zhan S."/>
            <person name="Wang C."/>
        </authorList>
    </citation>
    <scope>NUCLEOTIDE SEQUENCE [LARGE SCALE GENOMIC DNA]</scope>
    <source>
        <strain evidence="1 2">RCEF 1005</strain>
    </source>
</reference>
<evidence type="ECO:0000313" key="1">
    <source>
        <dbReference type="EMBL" id="OAA70831.1"/>
    </source>
</evidence>